<name>A0ACB7ZNH7_9ERIC</name>
<organism evidence="1 2">
    <name type="scientific">Vaccinium darrowii</name>
    <dbReference type="NCBI Taxonomy" id="229202"/>
    <lineage>
        <taxon>Eukaryota</taxon>
        <taxon>Viridiplantae</taxon>
        <taxon>Streptophyta</taxon>
        <taxon>Embryophyta</taxon>
        <taxon>Tracheophyta</taxon>
        <taxon>Spermatophyta</taxon>
        <taxon>Magnoliopsida</taxon>
        <taxon>eudicotyledons</taxon>
        <taxon>Gunneridae</taxon>
        <taxon>Pentapetalae</taxon>
        <taxon>asterids</taxon>
        <taxon>Ericales</taxon>
        <taxon>Ericaceae</taxon>
        <taxon>Vaccinioideae</taxon>
        <taxon>Vaccinieae</taxon>
        <taxon>Vaccinium</taxon>
    </lineage>
</organism>
<dbReference type="EMBL" id="CM037159">
    <property type="protein sequence ID" value="KAH7867115.1"/>
    <property type="molecule type" value="Genomic_DNA"/>
</dbReference>
<accession>A0ACB7ZNH7</accession>
<evidence type="ECO:0000313" key="1">
    <source>
        <dbReference type="EMBL" id="KAH7867115.1"/>
    </source>
</evidence>
<gene>
    <name evidence="1" type="ORF">Vadar_029017</name>
</gene>
<reference evidence="1 2" key="1">
    <citation type="journal article" date="2021" name="Hortic Res">
        <title>High-quality reference genome and annotation aids understanding of berry development for evergreen blueberry (Vaccinium darrowii).</title>
        <authorList>
            <person name="Yu J."/>
            <person name="Hulse-Kemp A.M."/>
            <person name="Babiker E."/>
            <person name="Staton M."/>
        </authorList>
    </citation>
    <scope>NUCLEOTIDE SEQUENCE [LARGE SCALE GENOMIC DNA]</scope>
    <source>
        <strain evidence="2">cv. NJ 8807/NJ 8810</strain>
        <tissue evidence="1">Young leaf</tissue>
    </source>
</reference>
<dbReference type="Proteomes" id="UP000828048">
    <property type="component" value="Chromosome 9"/>
</dbReference>
<comment type="caution">
    <text evidence="1">The sequence shown here is derived from an EMBL/GenBank/DDBJ whole genome shotgun (WGS) entry which is preliminary data.</text>
</comment>
<proteinExistence type="predicted"/>
<sequence length="66" mass="7541">MEGALVASNGIQTQIWWSLKPYLGWLYVKVVEGTAHLQYKLQHPNSNSPTQVSDLDSNTWQRNNQV</sequence>
<evidence type="ECO:0000313" key="2">
    <source>
        <dbReference type="Proteomes" id="UP000828048"/>
    </source>
</evidence>
<protein>
    <submittedName>
        <fullName evidence="1">Uncharacterized protein</fullName>
    </submittedName>
</protein>
<keyword evidence="2" id="KW-1185">Reference proteome</keyword>